<dbReference type="SUPFAM" id="SSF54909">
    <property type="entry name" value="Dimeric alpha+beta barrel"/>
    <property type="match status" value="1"/>
</dbReference>
<gene>
    <name evidence="1" type="ORF">GRI65_13335</name>
</gene>
<dbReference type="Gene3D" id="3.30.70.100">
    <property type="match status" value="1"/>
</dbReference>
<protein>
    <submittedName>
        <fullName evidence="1">DUF1428 family protein</fullName>
    </submittedName>
</protein>
<dbReference type="EMBL" id="WTYL01000003">
    <property type="protein sequence ID" value="MXP45433.1"/>
    <property type="molecule type" value="Genomic_DNA"/>
</dbReference>
<accession>A0A845B121</accession>
<dbReference type="InterPro" id="IPR011008">
    <property type="entry name" value="Dimeric_a/b-barrel"/>
</dbReference>
<sequence>MAYVEGFLIPVPAEKKDTYFKMARDAWPIFRDLGVTRQVECWGDDLMKGEHTDFYRAVAAEENENVVFSWMEYPDKQTRDKANQGMMEDERFKELGEMPFDGKRMIFSGFTTEFDSADQPG</sequence>
<dbReference type="InterPro" id="IPR009874">
    <property type="entry name" value="DUF1428"/>
</dbReference>
<reference evidence="1 2" key="1">
    <citation type="submission" date="2019-12" db="EMBL/GenBank/DDBJ databases">
        <title>Genomic-based taxomic classification of the family Erythrobacteraceae.</title>
        <authorList>
            <person name="Xu L."/>
        </authorList>
    </citation>
    <scope>NUCLEOTIDE SEQUENCE [LARGE SCALE GENOMIC DNA]</scope>
    <source>
        <strain evidence="1 2">KCTC 42453</strain>
    </source>
</reference>
<comment type="caution">
    <text evidence="1">The sequence shown here is derived from an EMBL/GenBank/DDBJ whole genome shotgun (WGS) entry which is preliminary data.</text>
</comment>
<evidence type="ECO:0000313" key="2">
    <source>
        <dbReference type="Proteomes" id="UP000431922"/>
    </source>
</evidence>
<dbReference type="PIRSF" id="PIRSF007028">
    <property type="entry name" value="UCP007028"/>
    <property type="match status" value="1"/>
</dbReference>
<name>A0A845B121_9SPHN</name>
<keyword evidence="2" id="KW-1185">Reference proteome</keyword>
<dbReference type="AlphaFoldDB" id="A0A845B121"/>
<dbReference type="Proteomes" id="UP000431922">
    <property type="component" value="Unassembled WGS sequence"/>
</dbReference>
<dbReference type="OrthoDB" id="9792392at2"/>
<organism evidence="1 2">
    <name type="scientific">Allopontixanthobacter sediminis</name>
    <dbReference type="NCBI Taxonomy" id="1689985"/>
    <lineage>
        <taxon>Bacteria</taxon>
        <taxon>Pseudomonadati</taxon>
        <taxon>Pseudomonadota</taxon>
        <taxon>Alphaproteobacteria</taxon>
        <taxon>Sphingomonadales</taxon>
        <taxon>Erythrobacteraceae</taxon>
        <taxon>Allopontixanthobacter</taxon>
    </lineage>
</organism>
<dbReference type="Pfam" id="PF07237">
    <property type="entry name" value="DUF1428"/>
    <property type="match status" value="1"/>
</dbReference>
<proteinExistence type="predicted"/>
<dbReference type="RefSeq" id="WP_160757028.1">
    <property type="nucleotide sequence ID" value="NZ_WTYL01000003.1"/>
</dbReference>
<evidence type="ECO:0000313" key="1">
    <source>
        <dbReference type="EMBL" id="MXP45433.1"/>
    </source>
</evidence>